<reference evidence="2" key="1">
    <citation type="submission" date="2022-10" db="EMBL/GenBank/DDBJ databases">
        <authorList>
            <person name="Kim H.S."/>
            <person name="Kim J.-S."/>
            <person name="Suh M.K."/>
            <person name="Eom M.K."/>
            <person name="Lee J.-S."/>
        </authorList>
    </citation>
    <scope>NUCLEOTIDE SEQUENCE</scope>
    <source>
        <strain evidence="2">LIP-5</strain>
    </source>
</reference>
<protein>
    <submittedName>
        <fullName evidence="2">Rod shape-determining protein MreD</fullName>
    </submittedName>
</protein>
<keyword evidence="1" id="KW-1133">Transmembrane helix</keyword>
<proteinExistence type="predicted"/>
<sequence length="177" mass="20636">MSVLLKNIIRFILFILVQAFVLDKVPLLHQYIKPWLYLLFILWLPFDISRNWLLIISFVFGLVMDMFSGTPGLHAASCVMIGFVRPFVLNALLPHEKVEITYFEPSVRSMGLPQYTIYLLILTFIHHVVIVLIEWMQFGNFFYFIGKVTLSTIVSIGLMLIAEMITFRKARFRTNAE</sequence>
<feature type="transmembrane region" description="Helical" evidence="1">
    <location>
        <begin position="35"/>
        <end position="60"/>
    </location>
</feature>
<evidence type="ECO:0000313" key="3">
    <source>
        <dbReference type="Proteomes" id="UP001209317"/>
    </source>
</evidence>
<accession>A0AAE3IK80</accession>
<evidence type="ECO:0000313" key="2">
    <source>
        <dbReference type="EMBL" id="MCU7693625.1"/>
    </source>
</evidence>
<keyword evidence="3" id="KW-1185">Reference proteome</keyword>
<keyword evidence="1" id="KW-0812">Transmembrane</keyword>
<evidence type="ECO:0000256" key="1">
    <source>
        <dbReference type="SAM" id="Phobius"/>
    </source>
</evidence>
<comment type="caution">
    <text evidence="2">The sequence shown here is derived from an EMBL/GenBank/DDBJ whole genome shotgun (WGS) entry which is preliminary data.</text>
</comment>
<dbReference type="Proteomes" id="UP001209317">
    <property type="component" value="Unassembled WGS sequence"/>
</dbReference>
<gene>
    <name evidence="2" type="ORF">OD355_03740</name>
</gene>
<dbReference type="EMBL" id="JAOTPL010000003">
    <property type="protein sequence ID" value="MCU7693625.1"/>
    <property type="molecule type" value="Genomic_DNA"/>
</dbReference>
<feature type="transmembrane region" description="Helical" evidence="1">
    <location>
        <begin position="141"/>
        <end position="162"/>
    </location>
</feature>
<feature type="transmembrane region" description="Helical" evidence="1">
    <location>
        <begin position="6"/>
        <end position="23"/>
    </location>
</feature>
<feature type="transmembrane region" description="Helical" evidence="1">
    <location>
        <begin position="115"/>
        <end position="135"/>
    </location>
</feature>
<dbReference type="AlphaFoldDB" id="A0AAE3IK80"/>
<dbReference type="RefSeq" id="WP_263037112.1">
    <property type="nucleotide sequence ID" value="NZ_JAOTPL010000003.1"/>
</dbReference>
<organism evidence="2 3">
    <name type="scientific">Haoranjiania flava</name>
    <dbReference type="NCBI Taxonomy" id="1856322"/>
    <lineage>
        <taxon>Bacteria</taxon>
        <taxon>Pseudomonadati</taxon>
        <taxon>Bacteroidota</taxon>
        <taxon>Chitinophagia</taxon>
        <taxon>Chitinophagales</taxon>
        <taxon>Chitinophagaceae</taxon>
        <taxon>Haoranjiania</taxon>
    </lineage>
</organism>
<keyword evidence="1" id="KW-0472">Membrane</keyword>
<name>A0AAE3IK80_9BACT</name>